<protein>
    <submittedName>
        <fullName evidence="1">Uncharacterized protein</fullName>
    </submittedName>
</protein>
<dbReference type="Proteomes" id="UP001576780">
    <property type="component" value="Unassembled WGS sequence"/>
</dbReference>
<name>A0ABV4WVG1_9CYAN</name>
<dbReference type="RefSeq" id="WP_413281377.1">
    <property type="nucleotide sequence ID" value="NZ_JBHFNT010000292.1"/>
</dbReference>
<evidence type="ECO:0000313" key="1">
    <source>
        <dbReference type="EMBL" id="MFB2839090.1"/>
    </source>
</evidence>
<evidence type="ECO:0000313" key="2">
    <source>
        <dbReference type="Proteomes" id="UP001576780"/>
    </source>
</evidence>
<organism evidence="1 2">
    <name type="scientific">Floridaenema evergladense BLCC-F167</name>
    <dbReference type="NCBI Taxonomy" id="3153639"/>
    <lineage>
        <taxon>Bacteria</taxon>
        <taxon>Bacillati</taxon>
        <taxon>Cyanobacteriota</taxon>
        <taxon>Cyanophyceae</taxon>
        <taxon>Oscillatoriophycideae</taxon>
        <taxon>Aerosakkonematales</taxon>
        <taxon>Aerosakkonemataceae</taxon>
        <taxon>Floridanema</taxon>
        <taxon>Floridanema evergladense</taxon>
    </lineage>
</organism>
<dbReference type="EMBL" id="JBHFNT010000292">
    <property type="protein sequence ID" value="MFB2839090.1"/>
    <property type="molecule type" value="Genomic_DNA"/>
</dbReference>
<accession>A0ABV4WVG1</accession>
<proteinExistence type="predicted"/>
<gene>
    <name evidence="1" type="ORF">ACE1CA_31750</name>
</gene>
<sequence length="114" mass="13220">MYLTESNHEDITPLNELILFSSQAAHKISRSPGLRKLYQTDIQINKTTEKEYLQVVSHAAPLSSLRERDLQALAEVFEPENAAEVEAELNHYLNLMCPAPCWEEDHFDFLREYL</sequence>
<keyword evidence="2" id="KW-1185">Reference proteome</keyword>
<reference evidence="1 2" key="1">
    <citation type="submission" date="2024-09" db="EMBL/GenBank/DDBJ databases">
        <title>Floridaenema gen nov. (Aerosakkonemataceae, Aerosakkonematales ord. nov., Cyanobacteria) from benthic tropical and subtropical fresh waters, with the description of four new species.</title>
        <authorList>
            <person name="Moretto J.A."/>
            <person name="Berthold D.E."/>
            <person name="Lefler F.W."/>
            <person name="Huang I.-S."/>
            <person name="Laughinghouse H. IV."/>
        </authorList>
    </citation>
    <scope>NUCLEOTIDE SEQUENCE [LARGE SCALE GENOMIC DNA]</scope>
    <source>
        <strain evidence="1 2">BLCC-F167</strain>
    </source>
</reference>
<comment type="caution">
    <text evidence="1">The sequence shown here is derived from an EMBL/GenBank/DDBJ whole genome shotgun (WGS) entry which is preliminary data.</text>
</comment>